<reference evidence="1 2" key="1">
    <citation type="journal article" date="2016" name="Mol. Biol. Evol.">
        <title>Comparative Genomics of Early-Diverging Mushroom-Forming Fungi Provides Insights into the Origins of Lignocellulose Decay Capabilities.</title>
        <authorList>
            <person name="Nagy L.G."/>
            <person name="Riley R."/>
            <person name="Tritt A."/>
            <person name="Adam C."/>
            <person name="Daum C."/>
            <person name="Floudas D."/>
            <person name="Sun H."/>
            <person name="Yadav J.S."/>
            <person name="Pangilinan J."/>
            <person name="Larsson K.H."/>
            <person name="Matsuura K."/>
            <person name="Barry K."/>
            <person name="Labutti K."/>
            <person name="Kuo R."/>
            <person name="Ohm R.A."/>
            <person name="Bhattacharya S.S."/>
            <person name="Shirouzu T."/>
            <person name="Yoshinaga Y."/>
            <person name="Martin F.M."/>
            <person name="Grigoriev I.V."/>
            <person name="Hibbett D.S."/>
        </authorList>
    </citation>
    <scope>NUCLEOTIDE SEQUENCE [LARGE SCALE GENOMIC DNA]</scope>
    <source>
        <strain evidence="1 2">HHB12029</strain>
    </source>
</reference>
<dbReference type="InterPro" id="IPR011013">
    <property type="entry name" value="Gal_mutarotase_sf_dom"/>
</dbReference>
<dbReference type="GO" id="GO:0033499">
    <property type="term" value="P:galactose catabolic process via UDP-galactose, Leloir pathway"/>
    <property type="evidence" value="ECO:0007669"/>
    <property type="project" value="TreeGrafter"/>
</dbReference>
<dbReference type="STRING" id="1314781.A0A165JE48"/>
<dbReference type="Gene3D" id="2.70.98.10">
    <property type="match status" value="1"/>
</dbReference>
<dbReference type="EMBL" id="KV425968">
    <property type="protein sequence ID" value="KZV94716.1"/>
    <property type="molecule type" value="Genomic_DNA"/>
</dbReference>
<accession>A0A165JE48</accession>
<dbReference type="OrthoDB" id="274691at2759"/>
<evidence type="ECO:0000313" key="1">
    <source>
        <dbReference type="EMBL" id="KZV94716.1"/>
    </source>
</evidence>
<dbReference type="InParanoid" id="A0A165JE48"/>
<dbReference type="PANTHER" id="PTHR10091">
    <property type="entry name" value="ALDOSE-1-EPIMERASE"/>
    <property type="match status" value="1"/>
</dbReference>
<dbReference type="InterPro" id="IPR014718">
    <property type="entry name" value="GH-type_carb-bd"/>
</dbReference>
<proteinExistence type="predicted"/>
<dbReference type="Proteomes" id="UP000077266">
    <property type="component" value="Unassembled WGS sequence"/>
</dbReference>
<dbReference type="Pfam" id="PF01263">
    <property type="entry name" value="Aldose_epim"/>
    <property type="match status" value="1"/>
</dbReference>
<dbReference type="AlphaFoldDB" id="A0A165JE48"/>
<dbReference type="GO" id="GO:0006006">
    <property type="term" value="P:glucose metabolic process"/>
    <property type="evidence" value="ECO:0007669"/>
    <property type="project" value="TreeGrafter"/>
</dbReference>
<evidence type="ECO:0000313" key="2">
    <source>
        <dbReference type="Proteomes" id="UP000077266"/>
    </source>
</evidence>
<dbReference type="PANTHER" id="PTHR10091:SF0">
    <property type="entry name" value="GALACTOSE MUTAROTASE"/>
    <property type="match status" value="1"/>
</dbReference>
<keyword evidence="2" id="KW-1185">Reference proteome</keyword>
<gene>
    <name evidence="1" type="ORF">EXIGLDRAFT_766874</name>
</gene>
<protein>
    <submittedName>
        <fullName evidence="1">Galactose mutarotase-like protein</fullName>
    </submittedName>
</protein>
<dbReference type="GO" id="GO:0030246">
    <property type="term" value="F:carbohydrate binding"/>
    <property type="evidence" value="ECO:0007669"/>
    <property type="project" value="InterPro"/>
</dbReference>
<organism evidence="1 2">
    <name type="scientific">Exidia glandulosa HHB12029</name>
    <dbReference type="NCBI Taxonomy" id="1314781"/>
    <lineage>
        <taxon>Eukaryota</taxon>
        <taxon>Fungi</taxon>
        <taxon>Dikarya</taxon>
        <taxon>Basidiomycota</taxon>
        <taxon>Agaricomycotina</taxon>
        <taxon>Agaricomycetes</taxon>
        <taxon>Auriculariales</taxon>
        <taxon>Exidiaceae</taxon>
        <taxon>Exidia</taxon>
    </lineage>
</organism>
<name>A0A165JE48_EXIGL</name>
<dbReference type="InterPro" id="IPR008183">
    <property type="entry name" value="Aldose_1/G6P_1-epimerase"/>
</dbReference>
<sequence length="431" mass="46396">MVVTLQLDGQYQPPIAVSIANRGLAVHQFILQHDGKTHDIVVGPQLAADFDKPGHKYQNVIIGRYSNRVPTGTHSLAKDGAESTFTSLANEHEKVSLHGGPSGLDTVEWESIKVADATLFSPKERAQLEAFPPDSAALFRYTSPDGDSGFPGVLHLEVLFALVPSSDKPAVEAKEVALGSLVIVYRAKVDEKEGKKVVTPVNLTQHWGFNLDASLLSPARQPMTDIKEHVLTINADHHVELDSLALATGELLPTANTPEHAHAAKPVGELFPASGYDSFYVFRSSLPSKIPIHVPLASLETFDALSDILKPYGLEQEAEAEPLVTLTSPKSGITVHFGSNQPGVQFYSGNFMDGKGSRKRIHGGTGVLGEGDGYPAVSAAFLEFHELLAAWLHPYGSGENKAKDTLLTSDELYNNFVKVDVVAKVLDESSA</sequence>
<dbReference type="GO" id="GO:0004034">
    <property type="term" value="F:aldose 1-epimerase activity"/>
    <property type="evidence" value="ECO:0007669"/>
    <property type="project" value="TreeGrafter"/>
</dbReference>
<dbReference type="SUPFAM" id="SSF74650">
    <property type="entry name" value="Galactose mutarotase-like"/>
    <property type="match status" value="1"/>
</dbReference>